<gene>
    <name evidence="3" type="ORF">DRP43_00710</name>
</gene>
<evidence type="ECO:0000313" key="3">
    <source>
        <dbReference type="EMBL" id="RKX72470.1"/>
    </source>
</evidence>
<organism evidence="3 4">
    <name type="scientific">candidate division TA06 bacterium</name>
    <dbReference type="NCBI Taxonomy" id="2250710"/>
    <lineage>
        <taxon>Bacteria</taxon>
        <taxon>Bacteria division TA06</taxon>
    </lineage>
</organism>
<dbReference type="Proteomes" id="UP000271125">
    <property type="component" value="Unassembled WGS sequence"/>
</dbReference>
<accession>A0A660SRA8</accession>
<dbReference type="Gene3D" id="1.20.120.330">
    <property type="entry name" value="Nucleotidyltransferases domain 2"/>
    <property type="match status" value="1"/>
</dbReference>
<evidence type="ECO:0000313" key="4">
    <source>
        <dbReference type="Proteomes" id="UP000271125"/>
    </source>
</evidence>
<evidence type="ECO:0000259" key="2">
    <source>
        <dbReference type="Pfam" id="PF05168"/>
    </source>
</evidence>
<name>A0A660SRA8_UNCT6</name>
<feature type="domain" description="HEPN" evidence="2">
    <location>
        <begin position="28"/>
        <end position="134"/>
    </location>
</feature>
<dbReference type="Pfam" id="PF05168">
    <property type="entry name" value="HEPN"/>
    <property type="match status" value="1"/>
</dbReference>
<comment type="similarity">
    <text evidence="1">Belongs to the UPF0332 family.</text>
</comment>
<dbReference type="EMBL" id="QNBD01000018">
    <property type="protein sequence ID" value="RKX72470.1"/>
    <property type="molecule type" value="Genomic_DNA"/>
</dbReference>
<dbReference type="InterPro" id="IPR052226">
    <property type="entry name" value="UPF0332_toxin"/>
</dbReference>
<comment type="caution">
    <text evidence="3">The sequence shown here is derived from an EMBL/GenBank/DDBJ whole genome shotgun (WGS) entry which is preliminary data.</text>
</comment>
<evidence type="ECO:0000256" key="1">
    <source>
        <dbReference type="ARBA" id="ARBA00038248"/>
    </source>
</evidence>
<dbReference type="AlphaFoldDB" id="A0A660SRA8"/>
<proteinExistence type="inferred from homology"/>
<dbReference type="InterPro" id="IPR007842">
    <property type="entry name" value="HEPN_dom"/>
</dbReference>
<dbReference type="PANTHER" id="PTHR36565:SF5">
    <property type="entry name" value="TOXIN MJ0605-RELATED"/>
    <property type="match status" value="1"/>
</dbReference>
<reference evidence="3 4" key="1">
    <citation type="submission" date="2018-06" db="EMBL/GenBank/DDBJ databases">
        <title>Extensive metabolic versatility and redundancy in microbially diverse, dynamic hydrothermal sediments.</title>
        <authorList>
            <person name="Dombrowski N."/>
            <person name="Teske A."/>
            <person name="Baker B.J."/>
        </authorList>
    </citation>
    <scope>NUCLEOTIDE SEQUENCE [LARGE SCALE GENOMIC DNA]</scope>
    <source>
        <strain evidence="3">B10_G13</strain>
    </source>
</reference>
<protein>
    <recommendedName>
        <fullName evidence="2">HEPN domain-containing protein</fullName>
    </recommendedName>
</protein>
<dbReference type="PANTHER" id="PTHR36565">
    <property type="entry name" value="UPF0332 PROTEIN TM_1000"/>
    <property type="match status" value="1"/>
</dbReference>
<sequence>MNLNKCFEERLLRNYKFTKSIVNKEIVNANRHLSNARRCVKYQMYDLAVVSVYTAMFHTSRAILFRDGIKERSHICVIIYINEKYPHLSEYVNILDNYRKIRHTMLYGLEANIIKDDATYGIDIAEEYIKAIEEEIGKNQI</sequence>